<name>B0NUL3_BACSE</name>
<dbReference type="GO" id="GO:0005764">
    <property type="term" value="C:lysosome"/>
    <property type="evidence" value="ECO:0007669"/>
    <property type="project" value="TreeGrafter"/>
</dbReference>
<keyword evidence="5" id="KW-0378">Hydrolase</keyword>
<reference evidence="10 11" key="2">
    <citation type="submission" date="2007-11" db="EMBL/GenBank/DDBJ databases">
        <authorList>
            <person name="Fulton L."/>
            <person name="Clifton S."/>
            <person name="Fulton B."/>
            <person name="Xu J."/>
            <person name="Minx P."/>
            <person name="Pepin K.H."/>
            <person name="Johnson M."/>
            <person name="Thiruvilangam P."/>
            <person name="Bhonagiri V."/>
            <person name="Nash W.E."/>
            <person name="Mardis E.R."/>
            <person name="Wilson R.K."/>
        </authorList>
    </citation>
    <scope>NUCLEOTIDE SEQUENCE [LARGE SCALE GENOMIC DNA]</scope>
    <source>
        <strain evidence="10 11">ATCC 43183</strain>
    </source>
</reference>
<evidence type="ECO:0000313" key="10">
    <source>
        <dbReference type="EMBL" id="EDS14056.1"/>
    </source>
</evidence>
<dbReference type="EMBL" id="ABFZ02000022">
    <property type="protein sequence ID" value="EDS14056.1"/>
    <property type="molecule type" value="Genomic_DNA"/>
</dbReference>
<evidence type="ECO:0000256" key="8">
    <source>
        <dbReference type="SAM" id="SignalP"/>
    </source>
</evidence>
<evidence type="ECO:0000259" key="9">
    <source>
        <dbReference type="Pfam" id="PF01120"/>
    </source>
</evidence>
<dbReference type="EC" id="3.2.1.51" evidence="3"/>
<dbReference type="Gene3D" id="3.20.20.80">
    <property type="entry name" value="Glycosidases"/>
    <property type="match status" value="1"/>
</dbReference>
<dbReference type="PANTHER" id="PTHR10030:SF37">
    <property type="entry name" value="ALPHA-L-FUCOSIDASE-RELATED"/>
    <property type="match status" value="1"/>
</dbReference>
<dbReference type="SUPFAM" id="SSF51445">
    <property type="entry name" value="(Trans)glycosidases"/>
    <property type="match status" value="1"/>
</dbReference>
<feature type="domain" description="Glycoside hydrolase family 29 N-terminal" evidence="9">
    <location>
        <begin position="36"/>
        <end position="376"/>
    </location>
</feature>
<evidence type="ECO:0000256" key="2">
    <source>
        <dbReference type="ARBA" id="ARBA00007951"/>
    </source>
</evidence>
<evidence type="ECO:0000256" key="5">
    <source>
        <dbReference type="ARBA" id="ARBA00022801"/>
    </source>
</evidence>
<comment type="function">
    <text evidence="1">Alpha-L-fucosidase is responsible for hydrolyzing the alpha-1,6-linked fucose joined to the reducing-end N-acetylglucosamine of the carbohydrate moieties of glycoproteins.</text>
</comment>
<sequence length="469" mass="54183">MKKRFLSLIAGTCLSVTLFAQNNFITKEHGFVHGISKEYEWPTDPEVLKKLEQWQDLKFGIMFHWGIYSVPGISESWALCSEDRFTDRRKKILPGATYGDFKKWYWGLAESFNPTKFEPTEWAAIMKDAGFKYLIFTTKHHDGFCMFDSKYTDYNIAQGPYKNGKYKNVAYHLFNAFRQQGFMIGAYFSKPDWHCEYYWDPALSTPTRNPNYDIQKYPEKWTKYQQYTANQIDELMSNYGRIDILWLDGGWVRKDKGQDIKLDEIVDNARKKQPGLIAVDRTIPGRNENYQTPELNVPKTQQTHPWESCITLANSWGWNPTPKYKSVNRIINTLAEITAKGGCLALNVGPTGEGVIEEEAIIRLKQIGEWLRKNGKAIYATRITPNYNYGNVWFTANKDRKTLYAIYALPEGEKLPASIEWEGNEPSGKMTLLQNGKQVKYTCENGKVTVILPQGLKNEALAFSFRVKK</sequence>
<organism evidence="10 11">
    <name type="scientific">Bacteroides stercoris ATCC 43183</name>
    <dbReference type="NCBI Taxonomy" id="449673"/>
    <lineage>
        <taxon>Bacteria</taxon>
        <taxon>Pseudomonadati</taxon>
        <taxon>Bacteroidota</taxon>
        <taxon>Bacteroidia</taxon>
        <taxon>Bacteroidales</taxon>
        <taxon>Bacteroidaceae</taxon>
        <taxon>Bacteroides</taxon>
    </lineage>
</organism>
<dbReference type="PIRSF" id="PIRSF001092">
    <property type="entry name" value="Alpha-L-fucosidase"/>
    <property type="match status" value="1"/>
</dbReference>
<gene>
    <name evidence="10" type="ORF">BACSTE_03199</name>
</gene>
<dbReference type="GO" id="GO:0004560">
    <property type="term" value="F:alpha-L-fucosidase activity"/>
    <property type="evidence" value="ECO:0007669"/>
    <property type="project" value="InterPro"/>
</dbReference>
<keyword evidence="4 8" id="KW-0732">Signal</keyword>
<evidence type="ECO:0000313" key="11">
    <source>
        <dbReference type="Proteomes" id="UP000004713"/>
    </source>
</evidence>
<protein>
    <recommendedName>
        <fullName evidence="3">alpha-L-fucosidase</fullName>
        <ecNumber evidence="3">3.2.1.51</ecNumber>
    </recommendedName>
</protein>
<evidence type="ECO:0000256" key="6">
    <source>
        <dbReference type="ARBA" id="ARBA00023295"/>
    </source>
</evidence>
<evidence type="ECO:0000256" key="3">
    <source>
        <dbReference type="ARBA" id="ARBA00012662"/>
    </source>
</evidence>
<evidence type="ECO:0000256" key="7">
    <source>
        <dbReference type="PIRSR" id="PIRSR001092-1"/>
    </source>
</evidence>
<dbReference type="AlphaFoldDB" id="B0NUL3"/>
<dbReference type="Pfam" id="PF01120">
    <property type="entry name" value="Alpha_L_fucos"/>
    <property type="match status" value="1"/>
</dbReference>
<dbReference type="PRINTS" id="PR00741">
    <property type="entry name" value="GLHYDRLASE29"/>
</dbReference>
<dbReference type="eggNOG" id="COG3669">
    <property type="taxonomic scope" value="Bacteria"/>
</dbReference>
<comment type="caution">
    <text evidence="10">The sequence shown here is derived from an EMBL/GenBank/DDBJ whole genome shotgun (WGS) entry which is preliminary data.</text>
</comment>
<keyword evidence="6" id="KW-0326">Glycosidase</keyword>
<dbReference type="InterPro" id="IPR000933">
    <property type="entry name" value="Glyco_hydro_29"/>
</dbReference>
<comment type="similarity">
    <text evidence="2">Belongs to the glycosyl hydrolase 29 family.</text>
</comment>
<dbReference type="InterPro" id="IPR057739">
    <property type="entry name" value="Glyco_hydro_29_N"/>
</dbReference>
<dbReference type="HOGENOM" id="CLU_002934_0_3_10"/>
<dbReference type="InterPro" id="IPR017853">
    <property type="entry name" value="GH"/>
</dbReference>
<dbReference type="GO" id="GO:0006004">
    <property type="term" value="P:fucose metabolic process"/>
    <property type="evidence" value="ECO:0007669"/>
    <property type="project" value="InterPro"/>
</dbReference>
<dbReference type="RefSeq" id="WP_005657265.1">
    <property type="nucleotide sequence ID" value="NZ_CP102262.1"/>
</dbReference>
<dbReference type="GeneID" id="31798384"/>
<evidence type="ECO:0000256" key="1">
    <source>
        <dbReference type="ARBA" id="ARBA00004071"/>
    </source>
</evidence>
<feature type="chain" id="PRO_5002751237" description="alpha-L-fucosidase" evidence="8">
    <location>
        <begin position="21"/>
        <end position="469"/>
    </location>
</feature>
<dbReference type="SMART" id="SM00812">
    <property type="entry name" value="Alpha_L_fucos"/>
    <property type="match status" value="1"/>
</dbReference>
<reference evidence="10 11" key="1">
    <citation type="submission" date="2007-11" db="EMBL/GenBank/DDBJ databases">
        <title>Draft genome sequence of Bacteroides stercoris(ATCC 43183).</title>
        <authorList>
            <person name="Sudarsanam P."/>
            <person name="Ley R."/>
            <person name="Guruge J."/>
            <person name="Turnbaugh P.J."/>
            <person name="Mahowald M."/>
            <person name="Liep D."/>
            <person name="Gordon J."/>
        </authorList>
    </citation>
    <scope>NUCLEOTIDE SEQUENCE [LARGE SCALE GENOMIC DNA]</scope>
    <source>
        <strain evidence="10 11">ATCC 43183</strain>
    </source>
</reference>
<feature type="signal peptide" evidence="8">
    <location>
        <begin position="1"/>
        <end position="20"/>
    </location>
</feature>
<dbReference type="GO" id="GO:0016139">
    <property type="term" value="P:glycoside catabolic process"/>
    <property type="evidence" value="ECO:0007669"/>
    <property type="project" value="TreeGrafter"/>
</dbReference>
<dbReference type="Proteomes" id="UP000004713">
    <property type="component" value="Unassembled WGS sequence"/>
</dbReference>
<evidence type="ECO:0000256" key="4">
    <source>
        <dbReference type="ARBA" id="ARBA00022729"/>
    </source>
</evidence>
<dbReference type="PANTHER" id="PTHR10030">
    <property type="entry name" value="ALPHA-L-FUCOSIDASE"/>
    <property type="match status" value="1"/>
</dbReference>
<feature type="site" description="May be important for catalysis" evidence="7">
    <location>
        <position position="309"/>
    </location>
</feature>
<accession>B0NUL3</accession>
<proteinExistence type="inferred from homology"/>
<dbReference type="CAZy" id="GH29">
    <property type="family name" value="Glycoside Hydrolase Family 29"/>
</dbReference>
<dbReference type="InterPro" id="IPR016286">
    <property type="entry name" value="FUC_metazoa-typ"/>
</dbReference>